<dbReference type="InterPro" id="IPR051914">
    <property type="entry name" value="FAD-linked_OxidoTrans_Type4"/>
</dbReference>
<keyword evidence="8" id="KW-1185">Reference proteome</keyword>
<feature type="domain" description="FAD-binding PCMH-type" evidence="6">
    <location>
        <begin position="1"/>
        <end position="126"/>
    </location>
</feature>
<dbReference type="InterPro" id="IPR016164">
    <property type="entry name" value="FAD-linked_Oxase-like_C"/>
</dbReference>
<feature type="domain" description="FAD-binding PCMH-type" evidence="6">
    <location>
        <begin position="382"/>
        <end position="558"/>
    </location>
</feature>
<dbReference type="PROSITE" id="PS51387">
    <property type="entry name" value="FAD_PCMH"/>
    <property type="match status" value="2"/>
</dbReference>
<dbReference type="EC" id="1.1.2.4" evidence="7"/>
<reference evidence="7 8" key="1">
    <citation type="submission" date="2020-02" db="EMBL/GenBank/DDBJ databases">
        <authorList>
            <person name="Hogendoorn C."/>
        </authorList>
    </citation>
    <scope>NUCLEOTIDE SEQUENCE [LARGE SCALE GENOMIC DNA]</scope>
    <source>
        <strain evidence="7">R501</strain>
    </source>
</reference>
<feature type="region of interest" description="Disordered" evidence="5">
    <location>
        <begin position="359"/>
        <end position="395"/>
    </location>
</feature>
<keyword evidence="3" id="KW-0274">FAD</keyword>
<comment type="cofactor">
    <cofactor evidence="1">
        <name>FAD</name>
        <dbReference type="ChEBI" id="CHEBI:57692"/>
    </cofactor>
</comment>
<dbReference type="InterPro" id="IPR016171">
    <property type="entry name" value="Vanillyl_alc_oxidase_C-sub2"/>
</dbReference>
<dbReference type="SUPFAM" id="SSF55103">
    <property type="entry name" value="FAD-linked oxidases, C-terminal domain"/>
    <property type="match status" value="1"/>
</dbReference>
<feature type="compositionally biased region" description="Basic residues" evidence="5">
    <location>
        <begin position="663"/>
        <end position="675"/>
    </location>
</feature>
<dbReference type="EMBL" id="LR778114">
    <property type="protein sequence ID" value="CAB1127628.1"/>
    <property type="molecule type" value="Genomic_DNA"/>
</dbReference>
<protein>
    <submittedName>
        <fullName evidence="7">Putative D-lactate dehydrogenase (Cytochrome)</fullName>
        <ecNumber evidence="7">1.1.2.4</ecNumber>
    </submittedName>
</protein>
<dbReference type="Proteomes" id="UP000503399">
    <property type="component" value="Chromosome"/>
</dbReference>
<dbReference type="Gene3D" id="1.10.45.10">
    <property type="entry name" value="Vanillyl-alcohol Oxidase, Chain A, domain 4"/>
    <property type="match status" value="1"/>
</dbReference>
<evidence type="ECO:0000256" key="2">
    <source>
        <dbReference type="ARBA" id="ARBA00022630"/>
    </source>
</evidence>
<dbReference type="Pfam" id="PF02913">
    <property type="entry name" value="FAD-oxidase_C"/>
    <property type="match status" value="1"/>
</dbReference>
<sequence length="776" mass="82078">MARLNRIRRIDPVSRLAEVEAGVVNADLQAALARYGLFYPPDPASHRISTLGGNLAENSGGPHCVRYGVTTHHVVELEVVLADGTRLTLPPARDWQPVLGDLTGVVVGSEGTLAVITAATVALTPLPPVTRTLLAAFPGVESALEAVAALIAARIWPATLELLDQRSVEMVERFVHAGYPVGAGAVLLAEVEGDPEGAGREADRVAALFRQAGALSVRLAADAAEAARLWAGRRAHYGAAARLAPHIWIQDVTVPRPALAAMMREALAIGDRYGLPVVTAAHAGDGNLHPAFPYDPEDPGSVSRLKAADRAVLEACVRLGGAITGEHGVGIDKRDNLPLMYAPHELALMRGVREVFDPGARRLNPGKALPDGPLPGPDPRPVERPPARALETPTDASEAADLIAWAAARYRRLAIRGAGTRAGPAAGDLVLSTRGLTGIPDFDPANLTVEVEAGVTAAALQARLAEAGLELPPLADARPEETVGGLVAARARCWGLGFGADWRDLLLAVEWVDGRGLRYRFGRKTMKNVAGYDLVHLAPGSRGRLGLFTRLTLRLLPRREPQAAARVRGPAPVLLAWALDQARARLRPAGLLLLRQGPEAVLYLRLAGPETPALLRSLPGTAGAAGLAWETTAPEEVAAATRRWHHLRAAALAAGRYREGGGRRGRCRGCWRRPGRPPWPCSPPPGPGRSTARDQPPPPAGCGKRAAPGGGQGPRPGSPWKHAWQPSSTPGGSSPPPGRGRHDPGHRRPDRHRPLQPLRLLPAGLPHLPPHRRGAP</sequence>
<dbReference type="Pfam" id="PF01565">
    <property type="entry name" value="FAD_binding_4"/>
    <property type="match status" value="2"/>
</dbReference>
<evidence type="ECO:0000259" key="6">
    <source>
        <dbReference type="PROSITE" id="PS51387"/>
    </source>
</evidence>
<keyword evidence="4 7" id="KW-0560">Oxidoreductase</keyword>
<organism evidence="7 8">
    <name type="scientific">Candidatus Hydrogenisulfobacillus filiaventi</name>
    <dbReference type="NCBI Taxonomy" id="2707344"/>
    <lineage>
        <taxon>Bacteria</taxon>
        <taxon>Bacillati</taxon>
        <taxon>Bacillota</taxon>
        <taxon>Clostridia</taxon>
        <taxon>Eubacteriales</taxon>
        <taxon>Clostridiales Family XVII. Incertae Sedis</taxon>
        <taxon>Candidatus Hydrogenisulfobacillus</taxon>
    </lineage>
</organism>
<feature type="region of interest" description="Disordered" evidence="5">
    <location>
        <begin position="657"/>
        <end position="776"/>
    </location>
</feature>
<name>A0A6F8ZCN5_9FIRM</name>
<dbReference type="PANTHER" id="PTHR42934:SF1">
    <property type="entry name" value="GLYCOLATE OXIDASE SUBUNIT GLCD"/>
    <property type="match status" value="1"/>
</dbReference>
<dbReference type="GO" id="GO:0004458">
    <property type="term" value="F:D-lactate dehydrogenase (cytochrome) activity"/>
    <property type="evidence" value="ECO:0007669"/>
    <property type="project" value="UniProtKB-EC"/>
</dbReference>
<dbReference type="PANTHER" id="PTHR42934">
    <property type="entry name" value="GLYCOLATE OXIDASE SUBUNIT GLCD"/>
    <property type="match status" value="1"/>
</dbReference>
<feature type="compositionally biased region" description="Low complexity" evidence="5">
    <location>
        <begin position="755"/>
        <end position="766"/>
    </location>
</feature>
<dbReference type="InterPro" id="IPR004113">
    <property type="entry name" value="FAD-bd_oxidored_4_C"/>
</dbReference>
<dbReference type="Gene3D" id="3.30.465.10">
    <property type="match status" value="2"/>
</dbReference>
<dbReference type="InterPro" id="IPR006094">
    <property type="entry name" value="Oxid_FAD_bind_N"/>
</dbReference>
<evidence type="ECO:0000313" key="7">
    <source>
        <dbReference type="EMBL" id="CAB1127628.1"/>
    </source>
</evidence>
<dbReference type="GO" id="GO:0071949">
    <property type="term" value="F:FAD binding"/>
    <property type="evidence" value="ECO:0007669"/>
    <property type="project" value="InterPro"/>
</dbReference>
<dbReference type="KEGG" id="hfv:R50_0122"/>
<dbReference type="AlphaFoldDB" id="A0A6F8ZCN5"/>
<dbReference type="SUPFAM" id="SSF56176">
    <property type="entry name" value="FAD-binding/transporter-associated domain-like"/>
    <property type="match status" value="2"/>
</dbReference>
<dbReference type="InterPro" id="IPR016166">
    <property type="entry name" value="FAD-bd_PCMH"/>
</dbReference>
<evidence type="ECO:0000256" key="4">
    <source>
        <dbReference type="ARBA" id="ARBA00023002"/>
    </source>
</evidence>
<proteinExistence type="predicted"/>
<evidence type="ECO:0000256" key="3">
    <source>
        <dbReference type="ARBA" id="ARBA00022827"/>
    </source>
</evidence>
<dbReference type="InterPro" id="IPR036318">
    <property type="entry name" value="FAD-bd_PCMH-like_sf"/>
</dbReference>
<accession>A0A6F8ZCN5</accession>
<feature type="compositionally biased region" description="Pro residues" evidence="5">
    <location>
        <begin position="676"/>
        <end position="687"/>
    </location>
</feature>
<keyword evidence="2" id="KW-0285">Flavoprotein</keyword>
<evidence type="ECO:0000256" key="1">
    <source>
        <dbReference type="ARBA" id="ARBA00001974"/>
    </source>
</evidence>
<evidence type="ECO:0000256" key="5">
    <source>
        <dbReference type="SAM" id="MobiDB-lite"/>
    </source>
</evidence>
<evidence type="ECO:0000313" key="8">
    <source>
        <dbReference type="Proteomes" id="UP000503399"/>
    </source>
</evidence>
<dbReference type="Gene3D" id="3.30.70.2740">
    <property type="match status" value="1"/>
</dbReference>
<gene>
    <name evidence="7" type="ORF">R50_0122</name>
</gene>
<dbReference type="InterPro" id="IPR016169">
    <property type="entry name" value="FAD-bd_PCMH_sub2"/>
</dbReference>